<dbReference type="PANTHER" id="PTHR36251:SF2">
    <property type="entry name" value="GIFSY-2 PROPHAGE HOST SPECIFICITY PROTEIN J, PHAGE LAMBDA"/>
    <property type="match status" value="1"/>
</dbReference>
<feature type="domain" description="Tip attachment protein J second Ig-like" evidence="3">
    <location>
        <begin position="551"/>
        <end position="656"/>
    </location>
</feature>
<evidence type="ECO:0000259" key="3">
    <source>
        <dbReference type="Pfam" id="PF24489"/>
    </source>
</evidence>
<evidence type="ECO:0000259" key="2">
    <source>
        <dbReference type="Pfam" id="PF13550"/>
    </source>
</evidence>
<feature type="domain" description="Tip attachment protein J" evidence="2">
    <location>
        <begin position="309"/>
        <end position="403"/>
    </location>
</feature>
<accession>A0A5V0IJX2</accession>
<dbReference type="InterPro" id="IPR032876">
    <property type="entry name" value="J_dom"/>
</dbReference>
<proteinExistence type="predicted"/>
<dbReference type="InterPro" id="IPR053171">
    <property type="entry name" value="Viral_Tip_Attach_Protein"/>
</dbReference>
<dbReference type="InterPro" id="IPR057587">
    <property type="entry name" value="GpJ_Ig_second"/>
</dbReference>
<dbReference type="PANTHER" id="PTHR36251">
    <property type="entry name" value="FELS-1 PROPHAGE HOST SPECIFICITY PROTEIN-RELATED"/>
    <property type="match status" value="1"/>
</dbReference>
<protein>
    <submittedName>
        <fullName evidence="4">DUF1983 domain-containing protein</fullName>
    </submittedName>
</protein>
<comment type="caution">
    <text evidence="4">The sequence shown here is derived from an EMBL/GenBank/DDBJ whole genome shotgun (WGS) entry which is preliminary data.</text>
</comment>
<evidence type="ECO:0000313" key="4">
    <source>
        <dbReference type="EMBL" id="EBS6846288.1"/>
    </source>
</evidence>
<sequence length="910" mass="98805">MPAAVPIVATIAAGVAAANEMYAIAMVITVAAQIATQALTKTPSLNSYRDTSERKQVLRAAASAKTVVYGRSTSAGTLFFSEEQAGEQDDGEMLHLAIALAGHPLSGIQTVWLGDEPISSYPEHAFFELHTNRQTADPYMLENCPSWKEDMIGKGITWLRVSLKFNAEKFPAGIPNIKVEKQGRAIYDPRTGLTGYSNNAALVILDYYRNYLKVPDTDILWDQFKEAANICDEDVITGGNTVEKRYTINGEFDLSENKVSILEGMLAACAGDVTYTAGKHGLLVGAYYGPATEVITESQLAGDIEIMPEVSQAERVNTIKGTFVDPQQGYTEADFPSVSVGEWVTEDGVEISQDMKLRFVTSEFQAQRLADVKLKRTRIARTMNVTLNLSGYRYRPGMYVKVNFPSLGIVNVEMRVTDWKFGVQNGVQLTLKQETADVWGDAIGKPVERPPFTQLPSGGVAQPQNLRYTVEEIGQVVQGILSWQNIGQVVYNKVIIRRSGQMVLSVQVPGTFTRLTGLPKDTYTAHVIAVNQMGAESPEGYLEFSIEAPPPPSHVDIEQGFFAVTMIPRLASITNVSTQFDFWTSGESKLPDTSTSTVEGNASREGVGTTWTSNQLQAGHTYYWYIRTINAFGASAFVEVPALCLMDTGGLMDLIDDGIQKSDAFQNVKDGVDTNLEGIMEDALANHGTVEHQYQQYGEVRADIMVVKTTVATAEKGLADLSTYVQASLGDLNSDVNSLTSAVNQKMTAEVNSDGTAKASYTLNMGIIRNGVKYNTGLGMSIDPDGNSYKSTIVFAADQFGIYSGNNPGKWQAAFFVYNGQAFIRSALIQEASIDFAKITDSLQSANFIPGGGGRGWNLPKSGSPEFHGKLYADSGEFAFNGVNNVTRIDGNGITVNLSGGGRVVVGRWT</sequence>
<dbReference type="Pfam" id="PF13550">
    <property type="entry name" value="Phage-tail_3"/>
    <property type="match status" value="1"/>
</dbReference>
<dbReference type="AlphaFoldDB" id="A0A5V0IJX2"/>
<organism evidence="4">
    <name type="scientific">Salmonella enterica</name>
    <name type="common">Salmonella choleraesuis</name>
    <dbReference type="NCBI Taxonomy" id="28901"/>
    <lineage>
        <taxon>Bacteria</taxon>
        <taxon>Pseudomonadati</taxon>
        <taxon>Pseudomonadota</taxon>
        <taxon>Gammaproteobacteria</taxon>
        <taxon>Enterobacterales</taxon>
        <taxon>Enterobacteriaceae</taxon>
        <taxon>Salmonella</taxon>
    </lineage>
</organism>
<dbReference type="Pfam" id="PF24489">
    <property type="entry name" value="Ig_J_second"/>
    <property type="match status" value="1"/>
</dbReference>
<reference evidence="4" key="1">
    <citation type="submission" date="2018-07" db="EMBL/GenBank/DDBJ databases">
        <authorList>
            <consortium name="PulseNet: The National Subtyping Network for Foodborne Disease Surveillance"/>
            <person name="Tarr C.L."/>
            <person name="Trees E."/>
            <person name="Katz L.S."/>
            <person name="Carleton-Romer H.A."/>
            <person name="Stroika S."/>
            <person name="Kucerova Z."/>
            <person name="Roache K.F."/>
            <person name="Sabol A.L."/>
            <person name="Besser J."/>
            <person name="Gerner-Smidt P."/>
        </authorList>
    </citation>
    <scope>NUCLEOTIDE SEQUENCE [LARGE SCALE GENOMIC DNA]</scope>
    <source>
        <strain evidence="4">08-0470</strain>
    </source>
</reference>
<dbReference type="InterPro" id="IPR015406">
    <property type="entry name" value="GpJ_CSF"/>
</dbReference>
<dbReference type="Pfam" id="PF09327">
    <property type="entry name" value="Phage_Tail_Tip"/>
    <property type="match status" value="1"/>
</dbReference>
<evidence type="ECO:0000259" key="1">
    <source>
        <dbReference type="Pfam" id="PF09327"/>
    </source>
</evidence>
<dbReference type="EMBL" id="AAGWGZ010000001">
    <property type="protein sequence ID" value="EBS6846288.1"/>
    <property type="molecule type" value="Genomic_DNA"/>
</dbReference>
<name>A0A5V0IJX2_SALER</name>
<feature type="domain" description="Tip attachment protein J central straight fiber" evidence="1">
    <location>
        <begin position="742"/>
        <end position="871"/>
    </location>
</feature>
<gene>
    <name evidence="4" type="ORF">CBX34_00720</name>
</gene>